<dbReference type="AlphaFoldDB" id="A0ABD2NDH3"/>
<accession>A0ABD2NDH3</accession>
<dbReference type="InterPro" id="IPR036259">
    <property type="entry name" value="MFS_trans_sf"/>
</dbReference>
<keyword evidence="3 5" id="KW-1133">Transmembrane helix</keyword>
<evidence type="ECO:0000313" key="7">
    <source>
        <dbReference type="EMBL" id="KAL3276810.1"/>
    </source>
</evidence>
<gene>
    <name evidence="7" type="ORF">HHI36_012173</name>
</gene>
<feature type="transmembrane region" description="Helical" evidence="5">
    <location>
        <begin position="424"/>
        <end position="447"/>
    </location>
</feature>
<evidence type="ECO:0000313" key="8">
    <source>
        <dbReference type="Proteomes" id="UP001516400"/>
    </source>
</evidence>
<feature type="transmembrane region" description="Helical" evidence="5">
    <location>
        <begin position="338"/>
        <end position="359"/>
    </location>
</feature>
<dbReference type="GO" id="GO:0016020">
    <property type="term" value="C:membrane"/>
    <property type="evidence" value="ECO:0007669"/>
    <property type="project" value="UniProtKB-SubCell"/>
</dbReference>
<evidence type="ECO:0000256" key="3">
    <source>
        <dbReference type="ARBA" id="ARBA00022989"/>
    </source>
</evidence>
<sequence>MTLSDDILDDIILQIGGIGKYQFVVIICISLVMLLHSAAHISYVFTSMDSEYRCLVPECEATIAADPDWLRNVIPSDVSMYDGTSKCLMYERLNVLWDIGYNCSIDDFDKNSTKHCPLFYFYDDEYYIGREFNLLCEDNLWKLSLVGTTNTFGMFLGMIVTGFISDRYGRKSLLLFGMAGCGVVGLIKTLSPSFIWFLIFELIEAILSAGTCCCVFIMAVELVIPSKRALMGTILNSVYSLGEVLVALVAWSCRSWKLLIYYIYGPCVMLILLYYILPESIRWMLSKGRIEESKEALRNIATVNKKNLSEETLNKLDHIKPCKENTHKFSMILNSPRLRWRFFNCCFAWLTCAFLFYGITLNSVRLYGNKYSDFILISLTELPAYWSCNFLVEKLGRRRSIYGSYFLTCIACLCFIPITKSSGWLHLFIYCMGKMGATAAFYVIYVITSELFPTPLRHTVMGLSSTVGRLGSLTSPQIPLLSRIWEPLPLLMFAAMSFAAGIASLFFPETKGITLPDTIEEAEEIQNKTSK</sequence>
<keyword evidence="2 5" id="KW-0812">Transmembrane</keyword>
<organism evidence="7 8">
    <name type="scientific">Cryptolaemus montrouzieri</name>
    <dbReference type="NCBI Taxonomy" id="559131"/>
    <lineage>
        <taxon>Eukaryota</taxon>
        <taxon>Metazoa</taxon>
        <taxon>Ecdysozoa</taxon>
        <taxon>Arthropoda</taxon>
        <taxon>Hexapoda</taxon>
        <taxon>Insecta</taxon>
        <taxon>Pterygota</taxon>
        <taxon>Neoptera</taxon>
        <taxon>Endopterygota</taxon>
        <taxon>Coleoptera</taxon>
        <taxon>Polyphaga</taxon>
        <taxon>Cucujiformia</taxon>
        <taxon>Coccinelloidea</taxon>
        <taxon>Coccinellidae</taxon>
        <taxon>Scymninae</taxon>
        <taxon>Scymnini</taxon>
        <taxon>Cryptolaemus</taxon>
    </lineage>
</organism>
<feature type="transmembrane region" description="Helical" evidence="5">
    <location>
        <begin position="231"/>
        <end position="252"/>
    </location>
</feature>
<proteinExistence type="predicted"/>
<feature type="transmembrane region" description="Helical" evidence="5">
    <location>
        <begin position="140"/>
        <end position="161"/>
    </location>
</feature>
<protein>
    <recommendedName>
        <fullName evidence="6">Major facilitator superfamily (MFS) profile domain-containing protein</fullName>
    </recommendedName>
</protein>
<dbReference type="PANTHER" id="PTHR24064">
    <property type="entry name" value="SOLUTE CARRIER FAMILY 22 MEMBER"/>
    <property type="match status" value="1"/>
</dbReference>
<evidence type="ECO:0000256" key="1">
    <source>
        <dbReference type="ARBA" id="ARBA00004141"/>
    </source>
</evidence>
<dbReference type="InterPro" id="IPR020846">
    <property type="entry name" value="MFS_dom"/>
</dbReference>
<feature type="transmembrane region" description="Helical" evidence="5">
    <location>
        <begin position="488"/>
        <end position="507"/>
    </location>
</feature>
<comment type="subcellular location">
    <subcellularLocation>
        <location evidence="1">Membrane</location>
        <topology evidence="1">Multi-pass membrane protein</topology>
    </subcellularLocation>
</comment>
<keyword evidence="8" id="KW-1185">Reference proteome</keyword>
<dbReference type="EMBL" id="JABFTP020000103">
    <property type="protein sequence ID" value="KAL3276810.1"/>
    <property type="molecule type" value="Genomic_DNA"/>
</dbReference>
<evidence type="ECO:0000256" key="2">
    <source>
        <dbReference type="ARBA" id="ARBA00022692"/>
    </source>
</evidence>
<dbReference type="Gene3D" id="1.20.1250.20">
    <property type="entry name" value="MFS general substrate transporter like domains"/>
    <property type="match status" value="1"/>
</dbReference>
<comment type="caution">
    <text evidence="7">The sequence shown here is derived from an EMBL/GenBank/DDBJ whole genome shotgun (WGS) entry which is preliminary data.</text>
</comment>
<dbReference type="PROSITE" id="PS50850">
    <property type="entry name" value="MFS"/>
    <property type="match status" value="1"/>
</dbReference>
<evidence type="ECO:0000256" key="5">
    <source>
        <dbReference type="SAM" id="Phobius"/>
    </source>
</evidence>
<evidence type="ECO:0000256" key="4">
    <source>
        <dbReference type="ARBA" id="ARBA00023136"/>
    </source>
</evidence>
<name>A0ABD2NDH3_9CUCU</name>
<feature type="transmembrane region" description="Helical" evidence="5">
    <location>
        <begin position="258"/>
        <end position="277"/>
    </location>
</feature>
<dbReference type="InterPro" id="IPR005829">
    <property type="entry name" value="Sugar_transporter_CS"/>
</dbReference>
<feature type="transmembrane region" description="Helical" evidence="5">
    <location>
        <begin position="400"/>
        <end position="418"/>
    </location>
</feature>
<feature type="transmembrane region" description="Helical" evidence="5">
    <location>
        <begin position="205"/>
        <end position="224"/>
    </location>
</feature>
<keyword evidence="4 5" id="KW-0472">Membrane</keyword>
<feature type="transmembrane region" description="Helical" evidence="5">
    <location>
        <begin position="173"/>
        <end position="199"/>
    </location>
</feature>
<dbReference type="PROSITE" id="PS00216">
    <property type="entry name" value="SUGAR_TRANSPORT_1"/>
    <property type="match status" value="1"/>
</dbReference>
<feature type="domain" description="Major facilitator superfamily (MFS) profile" evidence="6">
    <location>
        <begin position="95"/>
        <end position="512"/>
    </location>
</feature>
<dbReference type="InterPro" id="IPR005828">
    <property type="entry name" value="MFS_sugar_transport-like"/>
</dbReference>
<reference evidence="7 8" key="1">
    <citation type="journal article" date="2021" name="BMC Biol.">
        <title>Horizontally acquired antibacterial genes associated with adaptive radiation of ladybird beetles.</title>
        <authorList>
            <person name="Li H.S."/>
            <person name="Tang X.F."/>
            <person name="Huang Y.H."/>
            <person name="Xu Z.Y."/>
            <person name="Chen M.L."/>
            <person name="Du X.Y."/>
            <person name="Qiu B.Y."/>
            <person name="Chen P.T."/>
            <person name="Zhang W."/>
            <person name="Slipinski A."/>
            <person name="Escalona H.E."/>
            <person name="Waterhouse R.M."/>
            <person name="Zwick A."/>
            <person name="Pang H."/>
        </authorList>
    </citation>
    <scope>NUCLEOTIDE SEQUENCE [LARGE SCALE GENOMIC DNA]</scope>
    <source>
        <strain evidence="7">SYSU2018</strain>
    </source>
</reference>
<evidence type="ECO:0000259" key="6">
    <source>
        <dbReference type="PROSITE" id="PS50850"/>
    </source>
</evidence>
<feature type="transmembrane region" description="Helical" evidence="5">
    <location>
        <begin position="21"/>
        <end position="43"/>
    </location>
</feature>
<dbReference type="SUPFAM" id="SSF103473">
    <property type="entry name" value="MFS general substrate transporter"/>
    <property type="match status" value="1"/>
</dbReference>
<dbReference type="CDD" id="cd17317">
    <property type="entry name" value="MFS_SLC22"/>
    <property type="match status" value="1"/>
</dbReference>
<dbReference type="Pfam" id="PF00083">
    <property type="entry name" value="Sugar_tr"/>
    <property type="match status" value="1"/>
</dbReference>
<dbReference type="Proteomes" id="UP001516400">
    <property type="component" value="Unassembled WGS sequence"/>
</dbReference>